<proteinExistence type="predicted"/>
<dbReference type="PANTHER" id="PTHR35800">
    <property type="entry name" value="PROTEIN JAG"/>
    <property type="match status" value="1"/>
</dbReference>
<dbReference type="InterPro" id="IPR040977">
    <property type="entry name" value="HP1451_C"/>
</dbReference>
<evidence type="ECO:0000259" key="2">
    <source>
        <dbReference type="SMART" id="SM01245"/>
    </source>
</evidence>
<dbReference type="Gene3D" id="3.30.1370.180">
    <property type="match status" value="1"/>
</dbReference>
<protein>
    <submittedName>
        <fullName evidence="3">RNA-binding domain-containing protein</fullName>
    </submittedName>
</protein>
<feature type="compositionally biased region" description="Basic residues" evidence="1">
    <location>
        <begin position="92"/>
        <end position="104"/>
    </location>
</feature>
<dbReference type="PANTHER" id="PTHR35800:SF1">
    <property type="entry name" value="RNA-BINDING PROTEIN KHPB"/>
    <property type="match status" value="1"/>
</dbReference>
<dbReference type="Gene3D" id="3.30.30.80">
    <property type="entry name" value="probable RNA-binding protein from clostridium symbiosum atcc 14940"/>
    <property type="match status" value="1"/>
</dbReference>
<dbReference type="AlphaFoldDB" id="A0A1D7TKP2"/>
<name>A0A1D7TKP2_9BACT</name>
<dbReference type="InterPro" id="IPR032782">
    <property type="entry name" value="KhpB_N"/>
</dbReference>
<dbReference type="Gene3D" id="3.30.300.20">
    <property type="match status" value="1"/>
</dbReference>
<accession>A0A1D7TKP2</accession>
<feature type="domain" description="RNA-binding protein KhpB N-terminal" evidence="2">
    <location>
        <begin position="3"/>
        <end position="54"/>
    </location>
</feature>
<evidence type="ECO:0000313" key="4">
    <source>
        <dbReference type="Proteomes" id="UP000094609"/>
    </source>
</evidence>
<gene>
    <name evidence="3" type="ORF">SHALO_1749</name>
</gene>
<dbReference type="Pfam" id="PF18472">
    <property type="entry name" value="HP1451_C"/>
    <property type="match status" value="1"/>
</dbReference>
<feature type="compositionally biased region" description="Basic and acidic residues" evidence="1">
    <location>
        <begin position="58"/>
        <end position="77"/>
    </location>
</feature>
<dbReference type="STRING" id="1193502.SHALO_1749"/>
<evidence type="ECO:0000256" key="1">
    <source>
        <dbReference type="SAM" id="MobiDB-lite"/>
    </source>
</evidence>
<dbReference type="GO" id="GO:0003723">
    <property type="term" value="F:RNA binding"/>
    <property type="evidence" value="ECO:0007669"/>
    <property type="project" value="InterPro"/>
</dbReference>
<feature type="compositionally biased region" description="Basic and acidic residues" evidence="1">
    <location>
        <begin position="136"/>
        <end position="145"/>
    </location>
</feature>
<dbReference type="InterPro" id="IPR038247">
    <property type="entry name" value="Jag_N_dom_sf"/>
</dbReference>
<dbReference type="InterPro" id="IPR039247">
    <property type="entry name" value="KhpB"/>
</dbReference>
<keyword evidence="4" id="KW-1185">Reference proteome</keyword>
<organism evidence="3 4">
    <name type="scientific">Sulfurospirillum halorespirans DSM 13726</name>
    <dbReference type="NCBI Taxonomy" id="1193502"/>
    <lineage>
        <taxon>Bacteria</taxon>
        <taxon>Pseudomonadati</taxon>
        <taxon>Campylobacterota</taxon>
        <taxon>Epsilonproteobacteria</taxon>
        <taxon>Campylobacterales</taxon>
        <taxon>Sulfurospirillaceae</taxon>
        <taxon>Sulfurospirillum</taxon>
    </lineage>
</organism>
<dbReference type="RefSeq" id="WP_084010835.1">
    <property type="nucleotide sequence ID" value="NZ_CP017111.1"/>
</dbReference>
<sequence length="325" mass="37204">MIKVEAATLQEAYSKAASELSCSVVDLEINIIQNGSSGFLGLFKKSAIIEVQRKGSKPFREERERKEFVAPPRKEESGEVETALSDDDQRRDRNRRPKNRRNKNKNREFPKSEFSEPKRSEPLPPKETPSVATPKAEPKVEMPKAMPVKEPRHTIAPTAIDQNFHHEKRELNDVIDEVRVQIKNLFKYSCFTLESPSVSKYNDDTILIEFSGEDAALLIGKEGYRYKALSYLLYNWINLKYGLNIRLEIAEFLKNQEEMIEKYLIPVIERIRNSGKGQTKILDGVLIKIALEALRGEFPEKYVGIKSGKDGGKFIVVNDFNRKNA</sequence>
<dbReference type="PATRIC" id="fig|1193502.14.peg.1775"/>
<dbReference type="InterPro" id="IPR015946">
    <property type="entry name" value="KH_dom-like_a/b"/>
</dbReference>
<dbReference type="KEGG" id="shal:SHALO_1749"/>
<dbReference type="Proteomes" id="UP000094609">
    <property type="component" value="Chromosome"/>
</dbReference>
<feature type="compositionally biased region" description="Basic and acidic residues" evidence="1">
    <location>
        <begin position="105"/>
        <end position="121"/>
    </location>
</feature>
<reference evidence="4" key="1">
    <citation type="submission" date="2016-08" db="EMBL/GenBank/DDBJ databases">
        <title>Complete genome sequence of the organohalide-respiring Epsilonproteobacterium Sulfurospirillum halorespirans.</title>
        <authorList>
            <person name="Goris T."/>
            <person name="Zimmermann J."/>
            <person name="Schenz B."/>
            <person name="Lemos M."/>
            <person name="Hackermueller J."/>
            <person name="Diekert G."/>
        </authorList>
    </citation>
    <scope>NUCLEOTIDE SEQUENCE [LARGE SCALE GENOMIC DNA]</scope>
    <source>
        <strain>DSM 13726</strain>
        <strain evidence="4">PCE-M2</strain>
    </source>
</reference>
<dbReference type="EMBL" id="CP017111">
    <property type="protein sequence ID" value="AOO65520.1"/>
    <property type="molecule type" value="Genomic_DNA"/>
</dbReference>
<evidence type="ECO:0000313" key="3">
    <source>
        <dbReference type="EMBL" id="AOO65520.1"/>
    </source>
</evidence>
<dbReference type="Pfam" id="PF14804">
    <property type="entry name" value="Jag_N"/>
    <property type="match status" value="1"/>
</dbReference>
<dbReference type="SMART" id="SM01245">
    <property type="entry name" value="Jag_N"/>
    <property type="match status" value="1"/>
</dbReference>
<feature type="region of interest" description="Disordered" evidence="1">
    <location>
        <begin position="53"/>
        <end position="145"/>
    </location>
</feature>